<name>A0ABU1Q077_9PSEU</name>
<dbReference type="Gene3D" id="2.60.40.1180">
    <property type="entry name" value="Golgi alpha-mannosidase II"/>
    <property type="match status" value="1"/>
</dbReference>
<dbReference type="GO" id="GO:0004556">
    <property type="term" value="F:alpha-amylase activity"/>
    <property type="evidence" value="ECO:0007669"/>
    <property type="project" value="UniProtKB-EC"/>
</dbReference>
<dbReference type="InterPro" id="IPR006047">
    <property type="entry name" value="GH13_cat_dom"/>
</dbReference>
<dbReference type="GO" id="GO:0047471">
    <property type="term" value="F:maltose alpha-D-glucosyltransferase activity"/>
    <property type="evidence" value="ECO:0007669"/>
    <property type="project" value="UniProtKB-EC"/>
</dbReference>
<dbReference type="SUPFAM" id="SSF51011">
    <property type="entry name" value="Glycosyl hydrolase domain"/>
    <property type="match status" value="1"/>
</dbReference>
<reference evidence="9 10" key="1">
    <citation type="submission" date="2023-07" db="EMBL/GenBank/DDBJ databases">
        <title>Sequencing the genomes of 1000 actinobacteria strains.</title>
        <authorList>
            <person name="Klenk H.-P."/>
        </authorList>
    </citation>
    <scope>NUCLEOTIDE SEQUENCE [LARGE SCALE GENOMIC DNA]</scope>
    <source>
        <strain evidence="9 10">DSM 43749</strain>
    </source>
</reference>
<keyword evidence="9" id="KW-0378">Hydrolase</keyword>
<dbReference type="NCBIfam" id="TIGR02456">
    <property type="entry name" value="treS_nterm"/>
    <property type="match status" value="1"/>
</dbReference>
<protein>
    <recommendedName>
        <fullName evidence="3">maltose alpha-D-glucosyltransferase</fullName>
        <ecNumber evidence="3">5.4.99.16</ecNumber>
    </recommendedName>
    <alternativeName>
        <fullName evidence="7">Maltose alpha-D-glucosyltransferase</fullName>
    </alternativeName>
</protein>
<evidence type="ECO:0000313" key="10">
    <source>
        <dbReference type="Proteomes" id="UP001268819"/>
    </source>
</evidence>
<evidence type="ECO:0000256" key="6">
    <source>
        <dbReference type="ARBA" id="ARBA00023235"/>
    </source>
</evidence>
<comment type="similarity">
    <text evidence="2">Belongs to the glycosyl hydrolase 13 family. TreS subfamily.</text>
</comment>
<evidence type="ECO:0000259" key="8">
    <source>
        <dbReference type="SMART" id="SM00642"/>
    </source>
</evidence>
<comment type="caution">
    <text evidence="9">The sequence shown here is derived from an EMBL/GenBank/DDBJ whole genome shotgun (WGS) entry which is preliminary data.</text>
</comment>
<dbReference type="Proteomes" id="UP001268819">
    <property type="component" value="Unassembled WGS sequence"/>
</dbReference>
<dbReference type="Pfam" id="PF00128">
    <property type="entry name" value="Alpha-amylase"/>
    <property type="match status" value="1"/>
</dbReference>
<evidence type="ECO:0000256" key="1">
    <source>
        <dbReference type="ARBA" id="ARBA00001595"/>
    </source>
</evidence>
<dbReference type="EMBL" id="JAVDSG010000001">
    <property type="protein sequence ID" value="MDR6596282.1"/>
    <property type="molecule type" value="Genomic_DNA"/>
</dbReference>
<accession>A0ABU1Q077</accession>
<keyword evidence="6 9" id="KW-0413">Isomerase</keyword>
<dbReference type="SUPFAM" id="SSF51445">
    <property type="entry name" value="(Trans)glycosidases"/>
    <property type="match status" value="1"/>
</dbReference>
<evidence type="ECO:0000256" key="3">
    <source>
        <dbReference type="ARBA" id="ARBA00012619"/>
    </source>
</evidence>
<dbReference type="InterPro" id="IPR013780">
    <property type="entry name" value="Glyco_hydro_b"/>
</dbReference>
<dbReference type="EC" id="5.4.99.16" evidence="3"/>
<evidence type="ECO:0000256" key="4">
    <source>
        <dbReference type="ARBA" id="ARBA00022723"/>
    </source>
</evidence>
<keyword evidence="10" id="KW-1185">Reference proteome</keyword>
<dbReference type="RefSeq" id="WP_310309354.1">
    <property type="nucleotide sequence ID" value="NZ_BAAAXB010000001.1"/>
</dbReference>
<dbReference type="Gene3D" id="3.90.400.10">
    <property type="entry name" value="Oligo-1,6-glucosidase, Domain 2"/>
    <property type="match status" value="1"/>
</dbReference>
<evidence type="ECO:0000256" key="2">
    <source>
        <dbReference type="ARBA" id="ARBA00005496"/>
    </source>
</evidence>
<dbReference type="InterPro" id="IPR032091">
    <property type="entry name" value="Malt_amylase-like_C"/>
</dbReference>
<dbReference type="Gene3D" id="3.20.20.80">
    <property type="entry name" value="Glycosidases"/>
    <property type="match status" value="1"/>
</dbReference>
<evidence type="ECO:0000256" key="7">
    <source>
        <dbReference type="ARBA" id="ARBA00031378"/>
    </source>
</evidence>
<dbReference type="PANTHER" id="PTHR10357">
    <property type="entry name" value="ALPHA-AMYLASE FAMILY MEMBER"/>
    <property type="match status" value="1"/>
</dbReference>
<keyword evidence="5" id="KW-0106">Calcium</keyword>
<feature type="domain" description="Glycosyl hydrolase family 13 catalytic" evidence="8">
    <location>
        <begin position="58"/>
        <end position="460"/>
    </location>
</feature>
<proteinExistence type="inferred from homology"/>
<gene>
    <name evidence="9" type="ORF">J2S66_004666</name>
</gene>
<dbReference type="InterPro" id="IPR045857">
    <property type="entry name" value="O16G_dom_2"/>
</dbReference>
<dbReference type="SMART" id="SM00642">
    <property type="entry name" value="Aamy"/>
    <property type="match status" value="1"/>
</dbReference>
<dbReference type="InterPro" id="IPR012810">
    <property type="entry name" value="TreS/a-amylase_N"/>
</dbReference>
<evidence type="ECO:0000256" key="5">
    <source>
        <dbReference type="ARBA" id="ARBA00022837"/>
    </source>
</evidence>
<keyword evidence="9" id="KW-0326">Glycosidase</keyword>
<dbReference type="Pfam" id="PF16657">
    <property type="entry name" value="Malt_amylase_C"/>
    <property type="match status" value="1"/>
</dbReference>
<keyword evidence="4" id="KW-0479">Metal-binding</keyword>
<organism evidence="9 10">
    <name type="scientific">Saccharothrix longispora</name>
    <dbReference type="NCBI Taxonomy" id="33920"/>
    <lineage>
        <taxon>Bacteria</taxon>
        <taxon>Bacillati</taxon>
        <taxon>Actinomycetota</taxon>
        <taxon>Actinomycetes</taxon>
        <taxon>Pseudonocardiales</taxon>
        <taxon>Pseudonocardiaceae</taxon>
        <taxon>Saccharothrix</taxon>
    </lineage>
</organism>
<comment type="catalytic activity">
    <reaction evidence="1">
        <text>D-maltose = alpha,alpha-trehalose</text>
        <dbReference type="Rhea" id="RHEA:15145"/>
        <dbReference type="ChEBI" id="CHEBI:16551"/>
        <dbReference type="ChEBI" id="CHEBI:17306"/>
        <dbReference type="EC" id="5.4.99.16"/>
    </reaction>
</comment>
<dbReference type="CDD" id="cd11334">
    <property type="entry name" value="AmyAc_TreS"/>
    <property type="match status" value="1"/>
</dbReference>
<dbReference type="InterPro" id="IPR017853">
    <property type="entry name" value="GH"/>
</dbReference>
<dbReference type="PANTHER" id="PTHR10357:SF219">
    <property type="entry name" value="MALTOSE ALPHA-D-GLUCOSYLTRANSFERASE"/>
    <property type="match status" value="1"/>
</dbReference>
<sequence>MHEEVRPDAALVGLETVPHTGEGIRADGMLVEPQAEDFRSAKLVPREPDWFKGAVFYEVLVRAFSDSNGDGTGDLRGLASRLDYLEWLGVDCLWLPPFYASPLRDGGYDISDFRAVLPEFGTVEDFVYLLDEAHRRGIRVITDLVLNHTSDAHPWFQQSRSDPDGPYGDYYVWSDDDQKYADARIIFVDTESSNWTYDPVRGQFYWHRFFSHQPDLNFENPHVQEAMLDTLRFWLDLGIDGFRLDAVPYLFEQEGTNCENLPRTHDFLKRCRKVVDDEYPGRVLLAEANQWPSDVVEYFGDPEVGGDECHMAFHFPLMPRIFMAVRRESRFPISEILAQTPQIPSGAQWGIFLRNHDELTLEMVTDEERDYMYAEYAKDPRMKANIGIRRRLAPLLENDRNQQELFTAMLLSLPGSPVLYYGDEIGMGDNIWLGDRDAVRTPMQWTPDRNAGFSSCDPGRIYLPVIMDPVYGYQGLNVEAQLNNQSSLLNWTRRMIEVRKQHHAFAEGDFTDLGGSNPSVLAYRRRYCRPDGREDVVLCVNNLSRFPQPVELDLSEHRGSRPVELTGGVRFPRIGDLSYLLTLPGHGFYWFQLVDAGDDSESR</sequence>
<evidence type="ECO:0000313" key="9">
    <source>
        <dbReference type="EMBL" id="MDR6596282.1"/>
    </source>
</evidence>